<evidence type="ECO:0000256" key="3">
    <source>
        <dbReference type="ARBA" id="ARBA00022989"/>
    </source>
</evidence>
<protein>
    <recommendedName>
        <fullName evidence="5">Sec-independent protein translocase protein TatC</fullName>
    </recommendedName>
</protein>
<dbReference type="NCBIfam" id="TIGR00945">
    <property type="entry name" value="tatC"/>
    <property type="match status" value="1"/>
</dbReference>
<dbReference type="PROSITE" id="PS01218">
    <property type="entry name" value="TATC"/>
    <property type="match status" value="1"/>
</dbReference>
<feature type="transmembrane region" description="Helical" evidence="5">
    <location>
        <begin position="153"/>
        <end position="181"/>
    </location>
</feature>
<comment type="caution">
    <text evidence="6">The sequence shown here is derived from an EMBL/GenBank/DDBJ whole genome shotgun (WGS) entry which is preliminary data.</text>
</comment>
<dbReference type="PRINTS" id="PR01840">
    <property type="entry name" value="TATCFAMILY"/>
</dbReference>
<feature type="transmembrane region" description="Helical" evidence="5">
    <location>
        <begin position="193"/>
        <end position="211"/>
    </location>
</feature>
<organism evidence="6 7">
    <name type="scientific">Vibrio breoganii</name>
    <dbReference type="NCBI Taxonomy" id="553239"/>
    <lineage>
        <taxon>Bacteria</taxon>
        <taxon>Pseudomonadati</taxon>
        <taxon>Pseudomonadota</taxon>
        <taxon>Gammaproteobacteria</taxon>
        <taxon>Vibrionales</taxon>
        <taxon>Vibrionaceae</taxon>
        <taxon>Vibrio</taxon>
    </lineage>
</organism>
<evidence type="ECO:0000256" key="2">
    <source>
        <dbReference type="ARBA" id="ARBA00022692"/>
    </source>
</evidence>
<keyword evidence="3 5" id="KW-1133">Transmembrane helix</keyword>
<proteinExistence type="inferred from homology"/>
<dbReference type="EMBL" id="JABCJR010000044">
    <property type="protein sequence ID" value="NMR71647.1"/>
    <property type="molecule type" value="Genomic_DNA"/>
</dbReference>
<keyword evidence="7" id="KW-1185">Reference proteome</keyword>
<evidence type="ECO:0000256" key="1">
    <source>
        <dbReference type="ARBA" id="ARBA00004141"/>
    </source>
</evidence>
<evidence type="ECO:0000256" key="4">
    <source>
        <dbReference type="ARBA" id="ARBA00023136"/>
    </source>
</evidence>
<dbReference type="PANTHER" id="PTHR30371">
    <property type="entry name" value="SEC-INDEPENDENT PROTEIN TRANSLOCASE PROTEIN TATC"/>
    <property type="match status" value="1"/>
</dbReference>
<keyword evidence="5" id="KW-0811">Translocation</keyword>
<dbReference type="InterPro" id="IPR019820">
    <property type="entry name" value="Sec-indep_translocase_CS"/>
</dbReference>
<comment type="similarity">
    <text evidence="5">Belongs to the TatC family.</text>
</comment>
<feature type="transmembrane region" description="Helical" evidence="5">
    <location>
        <begin position="217"/>
        <end position="236"/>
    </location>
</feature>
<dbReference type="Proteomes" id="UP000590068">
    <property type="component" value="Unassembled WGS sequence"/>
</dbReference>
<keyword evidence="5" id="KW-0813">Transport</keyword>
<keyword evidence="5" id="KW-1003">Cell membrane</keyword>
<dbReference type="Pfam" id="PF00902">
    <property type="entry name" value="TatC"/>
    <property type="match status" value="1"/>
</dbReference>
<feature type="transmembrane region" description="Helical" evidence="5">
    <location>
        <begin position="74"/>
        <end position="94"/>
    </location>
</feature>
<comment type="subcellular location">
    <subcellularLocation>
        <location evidence="5">Cell membrane</location>
        <topology evidence="5">Multi-pass membrane protein</topology>
    </subcellularLocation>
    <subcellularLocation>
        <location evidence="1">Membrane</location>
        <topology evidence="1">Multi-pass membrane protein</topology>
    </subcellularLocation>
</comment>
<evidence type="ECO:0000313" key="7">
    <source>
        <dbReference type="Proteomes" id="UP000590068"/>
    </source>
</evidence>
<dbReference type="InterPro" id="IPR002033">
    <property type="entry name" value="TatC"/>
</dbReference>
<feature type="transmembrane region" description="Helical" evidence="5">
    <location>
        <begin position="106"/>
        <end position="133"/>
    </location>
</feature>
<name>A0ABX1UEW9_9VIBR</name>
<gene>
    <name evidence="5 6" type="primary">tatC</name>
    <name evidence="6" type="ORF">HJ568_17045</name>
</gene>
<reference evidence="6 7" key="1">
    <citation type="submission" date="2020-04" db="EMBL/GenBank/DDBJ databases">
        <title>WGS-Seq of Vibrio isolated by the O'Toole Lab.</title>
        <authorList>
            <person name="Mckone K.P."/>
            <person name="Whitaker R."/>
            <person name="Sevigney J.L."/>
            <person name="Herring J.B."/>
            <person name="O'Toole G."/>
        </authorList>
    </citation>
    <scope>NUCLEOTIDE SEQUENCE [LARGE SCALE GENOMIC DNA]</scope>
    <source>
        <strain evidence="6 7">BS_02</strain>
    </source>
</reference>
<keyword evidence="5" id="KW-0653">Protein transport</keyword>
<dbReference type="PANTHER" id="PTHR30371:SF0">
    <property type="entry name" value="SEC-INDEPENDENT PROTEIN TRANSLOCASE PROTEIN TATC, CHLOROPLASTIC-RELATED"/>
    <property type="match status" value="1"/>
</dbReference>
<keyword evidence="4 5" id="KW-0472">Membrane</keyword>
<evidence type="ECO:0000256" key="5">
    <source>
        <dbReference type="HAMAP-Rule" id="MF_00902"/>
    </source>
</evidence>
<evidence type="ECO:0000313" key="6">
    <source>
        <dbReference type="EMBL" id="NMR71647.1"/>
    </source>
</evidence>
<sequence length="249" mass="27845">MSQEKNSILHHLAELRDTFLRCLVTVLVLFLALVYFSNDIYTIVAQPLLNVLPEGASMIATNVAAPLLTPIKLTFFAAMFLAVPYLLMQVWKFVAPGLYKHERRLVFPLLFGSIILFYAGVAFAYFVLFPIAFSFFTAIAPEGVTIATDIGSYLSFVLGLFFAFGVAFQIPILTLILCWTGVTTAQRLREKRAYVIVAVFVIGMMLTPPDLISQTLLALPMWALFEIGLLASRFYVKKEQLDSTEVLSH</sequence>
<comment type="subunit">
    <text evidence="5">The Tat system comprises two distinct complexes: a TatABC complex, containing multiple copies of TatA, TatB and TatC subunits, and a separate TatA complex, containing only TatA subunits. Substrates initially bind to the TatABC complex, which probably triggers association of the separate TatA complex to form the active translocon.</text>
</comment>
<feature type="transmembrane region" description="Helical" evidence="5">
    <location>
        <begin position="18"/>
        <end position="36"/>
    </location>
</feature>
<dbReference type="HAMAP" id="MF_00902">
    <property type="entry name" value="TatC"/>
    <property type="match status" value="1"/>
</dbReference>
<comment type="function">
    <text evidence="5">Part of the twin-arginine translocation (Tat) system that transports large folded proteins containing a characteristic twin-arginine motif in their signal peptide across membranes. Together with TatB, TatC is part of a receptor directly interacting with Tat signal peptides.</text>
</comment>
<accession>A0ABX1UEW9</accession>
<dbReference type="RefSeq" id="WP_102443343.1">
    <property type="nucleotide sequence ID" value="NZ_JABBXC010000047.1"/>
</dbReference>
<keyword evidence="2 5" id="KW-0812">Transmembrane</keyword>